<gene>
    <name evidence="5" type="ORF">NOCA1210024</name>
</gene>
<keyword evidence="2" id="KW-0808">Transferase</keyword>
<dbReference type="Pfam" id="PF08241">
    <property type="entry name" value="Methyltransf_11"/>
    <property type="match status" value="1"/>
</dbReference>
<reference evidence="5" key="1">
    <citation type="submission" date="2015-08" db="EMBL/GenBank/DDBJ databases">
        <authorList>
            <person name="Babu N.S."/>
            <person name="Beckwith C.J."/>
            <person name="Beseler K.G."/>
            <person name="Brison A."/>
            <person name="Carone J.V."/>
            <person name="Caskin T.P."/>
            <person name="Diamond M."/>
            <person name="Durham M.E."/>
            <person name="Foxe J.M."/>
            <person name="Go M."/>
            <person name="Henderson B.A."/>
            <person name="Jones I.B."/>
            <person name="McGettigan J.A."/>
            <person name="Micheletti S.J."/>
            <person name="Nasrallah M.E."/>
            <person name="Ortiz D."/>
            <person name="Piller C.R."/>
            <person name="Privatt S.R."/>
            <person name="Schneider S.L."/>
            <person name="Sharp S."/>
            <person name="Smith T.C."/>
            <person name="Stanton J.D."/>
            <person name="Ullery H.E."/>
            <person name="Wilson R.J."/>
            <person name="Serrano M.G."/>
            <person name="Buck G."/>
            <person name="Lee V."/>
            <person name="Wang Y."/>
            <person name="Carvalho R."/>
            <person name="Voegtly L."/>
            <person name="Shi R."/>
            <person name="Duckworth R."/>
            <person name="Johnson A."/>
            <person name="Loviza R."/>
            <person name="Walstead R."/>
            <person name="Shah Z."/>
            <person name="Kiflezghi M."/>
            <person name="Wade K."/>
            <person name="Ball S.L."/>
            <person name="Bradley K.W."/>
            <person name="Asai D.J."/>
            <person name="Bowman C.A."/>
            <person name="Russell D.A."/>
            <person name="Pope W.H."/>
            <person name="Jacobs-Sera D."/>
            <person name="Hendrix R.W."/>
            <person name="Hatfull G.F."/>
        </authorList>
    </citation>
    <scope>NUCLEOTIDE SEQUENCE</scope>
</reference>
<dbReference type="Gene3D" id="3.40.50.150">
    <property type="entry name" value="Vaccinia Virus protein VP39"/>
    <property type="match status" value="1"/>
</dbReference>
<organism evidence="5">
    <name type="scientific">metagenome</name>
    <dbReference type="NCBI Taxonomy" id="256318"/>
    <lineage>
        <taxon>unclassified sequences</taxon>
        <taxon>metagenomes</taxon>
    </lineage>
</organism>
<dbReference type="AlphaFoldDB" id="A0A2P2CE75"/>
<proteinExistence type="predicted"/>
<accession>A0A2P2CE75</accession>
<evidence type="ECO:0000259" key="4">
    <source>
        <dbReference type="Pfam" id="PF08241"/>
    </source>
</evidence>
<sequence>MTVLDVRRITRSQWGGRLSSTMAGLNARHPWSHNDHFHSWILTRLPERPRRALDVGCGGGELLARLAERVDEVVGIDTDAGMRAAAAARCLGAPHVHVSDIPLATIDGPFDVVTMVAVLHHLDVEAALHDVRRLLAPGGRFLCVGLAPSASPADLAWDLASIVTNPLIGFVKHPWPAREAPAPPPFPVADPTLSFDELRELANTVMPGAQMRHQLGFRHTLEWTAP</sequence>
<name>A0A2P2CE75_9ZZZZ</name>
<dbReference type="SUPFAM" id="SSF53335">
    <property type="entry name" value="S-adenosyl-L-methionine-dependent methyltransferases"/>
    <property type="match status" value="1"/>
</dbReference>
<dbReference type="GO" id="GO:0032259">
    <property type="term" value="P:methylation"/>
    <property type="evidence" value="ECO:0007669"/>
    <property type="project" value="UniProtKB-KW"/>
</dbReference>
<evidence type="ECO:0000313" key="5">
    <source>
        <dbReference type="EMBL" id="CUR60300.1"/>
    </source>
</evidence>
<protein>
    <recommendedName>
        <fullName evidence="4">Methyltransferase type 11 domain-containing protein</fullName>
    </recommendedName>
</protein>
<dbReference type="CDD" id="cd02440">
    <property type="entry name" value="AdoMet_MTases"/>
    <property type="match status" value="1"/>
</dbReference>
<dbReference type="EMBL" id="CZKB01000014">
    <property type="protein sequence ID" value="CUR60300.1"/>
    <property type="molecule type" value="Genomic_DNA"/>
</dbReference>
<evidence type="ECO:0000256" key="2">
    <source>
        <dbReference type="ARBA" id="ARBA00022679"/>
    </source>
</evidence>
<keyword evidence="3" id="KW-0949">S-adenosyl-L-methionine</keyword>
<dbReference type="InterPro" id="IPR029063">
    <property type="entry name" value="SAM-dependent_MTases_sf"/>
</dbReference>
<dbReference type="PANTHER" id="PTHR43464:SF19">
    <property type="entry name" value="UBIQUINONE BIOSYNTHESIS O-METHYLTRANSFERASE, MITOCHONDRIAL"/>
    <property type="match status" value="1"/>
</dbReference>
<feature type="domain" description="Methyltransferase type 11" evidence="4">
    <location>
        <begin position="53"/>
        <end position="143"/>
    </location>
</feature>
<dbReference type="GO" id="GO:0008757">
    <property type="term" value="F:S-adenosylmethionine-dependent methyltransferase activity"/>
    <property type="evidence" value="ECO:0007669"/>
    <property type="project" value="InterPro"/>
</dbReference>
<keyword evidence="1" id="KW-0489">Methyltransferase</keyword>
<evidence type="ECO:0000256" key="1">
    <source>
        <dbReference type="ARBA" id="ARBA00022603"/>
    </source>
</evidence>
<evidence type="ECO:0000256" key="3">
    <source>
        <dbReference type="ARBA" id="ARBA00022691"/>
    </source>
</evidence>
<dbReference type="PANTHER" id="PTHR43464">
    <property type="entry name" value="METHYLTRANSFERASE"/>
    <property type="match status" value="1"/>
</dbReference>
<dbReference type="InterPro" id="IPR013216">
    <property type="entry name" value="Methyltransf_11"/>
</dbReference>